<feature type="domain" description="DUF6535" evidence="2">
    <location>
        <begin position="1"/>
        <end position="161"/>
    </location>
</feature>
<evidence type="ECO:0000259" key="2">
    <source>
        <dbReference type="Pfam" id="PF20153"/>
    </source>
</evidence>
<dbReference type="EMBL" id="AACS02000010">
    <property type="protein sequence ID" value="EAU87366.1"/>
    <property type="molecule type" value="Genomic_DNA"/>
</dbReference>
<sequence length="617" mass="70739">MCEGWDAEIQNLLIFAGLFSAIVGAYAIEAASGLQEPPEAPHTQLLVRISSQLESVFNSTTIPLPELEPFAPTASTLRVNVLWLISLTLSLAVVAIGILCLQWIREYQRQEPGRSHKESIAGRHSRYKSLTKWRIPFIISSLPVLLQLAFALFSIGLVDYYYDMNRMVGWVVGVSVALVMAVVVGTTILPGLHDFGLFFWWYKSGRNKSSSADTASLTSCAYKSPQAWGFTMFLSGVIALWTEACARLGHYSSTLRELAFVAKSCPNWGAYDRWWRETSRDDYMAALSSIAETFKETDPNIARAAHHCICNVMSVGEIHQASRLLPEETRRTFQYVLNPNERPIQVAKDFLVFEFAKKQVPVLEWEHLNRLELFVRLLEDLPPNLRLTVESACPRIWTGRDTDAILPLPQNLRIQLFKHFKAQLERRPYRNTPILPNMFVLLTTLVLDPLEESTSLTLLDSDTGEEAIPTPETHPRTFEMLDTGFRVLSTIDFRYHKHNLENYALKRWTSPAYRSTFIANQGLIVNSLGFWKFMGLQLREDPYPWAYNEERWEMLPKMVDLSKMTMIGLPQEVVEYLDEYHPKEGKFRIRRRPESDLNLGDNVRLERAYRGPPSRLR</sequence>
<evidence type="ECO:0000313" key="4">
    <source>
        <dbReference type="Proteomes" id="UP000001861"/>
    </source>
</evidence>
<keyword evidence="1" id="KW-1133">Transmembrane helix</keyword>
<feature type="transmembrane region" description="Helical" evidence="1">
    <location>
        <begin position="135"/>
        <end position="162"/>
    </location>
</feature>
<organism evidence="3 4">
    <name type="scientific">Coprinopsis cinerea (strain Okayama-7 / 130 / ATCC MYA-4618 / FGSC 9003)</name>
    <name type="common">Inky cap fungus</name>
    <name type="synonym">Hormographiella aspergillata</name>
    <dbReference type="NCBI Taxonomy" id="240176"/>
    <lineage>
        <taxon>Eukaryota</taxon>
        <taxon>Fungi</taxon>
        <taxon>Dikarya</taxon>
        <taxon>Basidiomycota</taxon>
        <taxon>Agaricomycotina</taxon>
        <taxon>Agaricomycetes</taxon>
        <taxon>Agaricomycetidae</taxon>
        <taxon>Agaricales</taxon>
        <taxon>Agaricineae</taxon>
        <taxon>Psathyrellaceae</taxon>
        <taxon>Coprinopsis</taxon>
    </lineage>
</organism>
<dbReference type="Proteomes" id="UP000001861">
    <property type="component" value="Unassembled WGS sequence"/>
</dbReference>
<evidence type="ECO:0000313" key="3">
    <source>
        <dbReference type="EMBL" id="EAU87366.1"/>
    </source>
</evidence>
<dbReference type="OrthoDB" id="2756178at2759"/>
<dbReference type="AlphaFoldDB" id="A8NKA0"/>
<dbReference type="VEuPathDB" id="FungiDB:CC1G_02125"/>
<accession>A8NKA0</accession>
<feature type="transmembrane region" description="Helical" evidence="1">
    <location>
        <begin position="168"/>
        <end position="201"/>
    </location>
</feature>
<dbReference type="InterPro" id="IPR045338">
    <property type="entry name" value="DUF6535"/>
</dbReference>
<dbReference type="RefSeq" id="XP_001834389.1">
    <property type="nucleotide sequence ID" value="XM_001834337.2"/>
</dbReference>
<feature type="transmembrane region" description="Helical" evidence="1">
    <location>
        <begin position="81"/>
        <end position="104"/>
    </location>
</feature>
<keyword evidence="4" id="KW-1185">Reference proteome</keyword>
<evidence type="ECO:0000256" key="1">
    <source>
        <dbReference type="SAM" id="Phobius"/>
    </source>
</evidence>
<comment type="caution">
    <text evidence="3">The sequence shown here is derived from an EMBL/GenBank/DDBJ whole genome shotgun (WGS) entry which is preliminary data.</text>
</comment>
<keyword evidence="1" id="KW-0472">Membrane</keyword>
<dbReference type="STRING" id="240176.A8NKA0"/>
<dbReference type="KEGG" id="cci:CC1G_02125"/>
<dbReference type="Pfam" id="PF20153">
    <property type="entry name" value="DUF6535"/>
    <property type="match status" value="1"/>
</dbReference>
<feature type="transmembrane region" description="Helical" evidence="1">
    <location>
        <begin position="12"/>
        <end position="28"/>
    </location>
</feature>
<name>A8NKA0_COPC7</name>
<dbReference type="eggNOG" id="ENOG502SN69">
    <property type="taxonomic scope" value="Eukaryota"/>
</dbReference>
<gene>
    <name evidence="3" type="ORF">CC1G_02125</name>
</gene>
<dbReference type="GeneID" id="6010903"/>
<dbReference type="InParanoid" id="A8NKA0"/>
<reference evidence="3 4" key="1">
    <citation type="journal article" date="2010" name="Proc. Natl. Acad. Sci. U.S.A.">
        <title>Insights into evolution of multicellular fungi from the assembled chromosomes of the mushroom Coprinopsis cinerea (Coprinus cinereus).</title>
        <authorList>
            <person name="Stajich J.E."/>
            <person name="Wilke S.K."/>
            <person name="Ahren D."/>
            <person name="Au C.H."/>
            <person name="Birren B.W."/>
            <person name="Borodovsky M."/>
            <person name="Burns C."/>
            <person name="Canback B."/>
            <person name="Casselton L.A."/>
            <person name="Cheng C.K."/>
            <person name="Deng J."/>
            <person name="Dietrich F.S."/>
            <person name="Fargo D.C."/>
            <person name="Farman M.L."/>
            <person name="Gathman A.C."/>
            <person name="Goldberg J."/>
            <person name="Guigo R."/>
            <person name="Hoegger P.J."/>
            <person name="Hooker J.B."/>
            <person name="Huggins A."/>
            <person name="James T.Y."/>
            <person name="Kamada T."/>
            <person name="Kilaru S."/>
            <person name="Kodira C."/>
            <person name="Kues U."/>
            <person name="Kupfer D."/>
            <person name="Kwan H.S."/>
            <person name="Lomsadze A."/>
            <person name="Li W."/>
            <person name="Lilly W.W."/>
            <person name="Ma L.J."/>
            <person name="Mackey A.J."/>
            <person name="Manning G."/>
            <person name="Martin F."/>
            <person name="Muraguchi H."/>
            <person name="Natvig D.O."/>
            <person name="Palmerini H."/>
            <person name="Ramesh M.A."/>
            <person name="Rehmeyer C.J."/>
            <person name="Roe B.A."/>
            <person name="Shenoy N."/>
            <person name="Stanke M."/>
            <person name="Ter-Hovhannisyan V."/>
            <person name="Tunlid A."/>
            <person name="Velagapudi R."/>
            <person name="Vision T.J."/>
            <person name="Zeng Q."/>
            <person name="Zolan M.E."/>
            <person name="Pukkila P.J."/>
        </authorList>
    </citation>
    <scope>NUCLEOTIDE SEQUENCE [LARGE SCALE GENOMIC DNA]</scope>
    <source>
        <strain evidence="4">Okayama-7 / 130 / ATCC MYA-4618 / FGSC 9003</strain>
    </source>
</reference>
<proteinExistence type="predicted"/>
<keyword evidence="1" id="KW-0812">Transmembrane</keyword>
<protein>
    <recommendedName>
        <fullName evidence="2">DUF6535 domain-containing protein</fullName>
    </recommendedName>
</protein>